<dbReference type="PRINTS" id="PR00705">
    <property type="entry name" value="PAPAIN"/>
</dbReference>
<dbReference type="SUPFAM" id="SSF54001">
    <property type="entry name" value="Cysteine proteinases"/>
    <property type="match status" value="1"/>
</dbReference>
<keyword evidence="4" id="KW-1185">Reference proteome</keyword>
<dbReference type="SMART" id="SM00645">
    <property type="entry name" value="Pept_C1"/>
    <property type="match status" value="1"/>
</dbReference>
<evidence type="ECO:0000313" key="4">
    <source>
        <dbReference type="Proteomes" id="UP001281761"/>
    </source>
</evidence>
<keyword evidence="3" id="KW-0378">Hydrolase</keyword>
<gene>
    <name evidence="3" type="ORF">BLNAU_24019</name>
</gene>
<protein>
    <submittedName>
        <fullName evidence="3">Cathepsin B</fullName>
        <ecNumber evidence="3">3.4.22.1</ecNumber>
    </submittedName>
</protein>
<dbReference type="InterPro" id="IPR000668">
    <property type="entry name" value="Peptidase_C1A_C"/>
</dbReference>
<dbReference type="EC" id="3.4.22.1" evidence="3"/>
<dbReference type="InterPro" id="IPR038765">
    <property type="entry name" value="Papain-like_cys_pep_sf"/>
</dbReference>
<evidence type="ECO:0000313" key="3">
    <source>
        <dbReference type="EMBL" id="KAK2941072.1"/>
    </source>
</evidence>
<dbReference type="PROSITE" id="PS00139">
    <property type="entry name" value="THIOL_PROTEASE_CYS"/>
    <property type="match status" value="1"/>
</dbReference>
<accession>A0ABQ9WNL5</accession>
<feature type="domain" description="Peptidase C1A papain C-terminal" evidence="2">
    <location>
        <begin position="73"/>
        <end position="309"/>
    </location>
</feature>
<name>A0ABQ9WNL5_9EUKA</name>
<dbReference type="EMBL" id="JARBJD010000555">
    <property type="protein sequence ID" value="KAK2941072.1"/>
    <property type="molecule type" value="Genomic_DNA"/>
</dbReference>
<comment type="similarity">
    <text evidence="1">Belongs to the peptidase C1 family.</text>
</comment>
<dbReference type="InterPro" id="IPR000169">
    <property type="entry name" value="Pept_cys_AS"/>
</dbReference>
<dbReference type="GO" id="GO:0004197">
    <property type="term" value="F:cysteine-type endopeptidase activity"/>
    <property type="evidence" value="ECO:0007669"/>
    <property type="project" value="UniProtKB-EC"/>
</dbReference>
<dbReference type="InterPro" id="IPR013128">
    <property type="entry name" value="Peptidase_C1A"/>
</dbReference>
<proteinExistence type="inferred from homology"/>
<dbReference type="Gene3D" id="3.90.70.10">
    <property type="entry name" value="Cysteine proteinases"/>
    <property type="match status" value="1"/>
</dbReference>
<comment type="caution">
    <text evidence="3">The sequence shown here is derived from an EMBL/GenBank/DDBJ whole genome shotgun (WGS) entry which is preliminary data.</text>
</comment>
<dbReference type="PANTHER" id="PTHR12411">
    <property type="entry name" value="CYSTEINE PROTEASE FAMILY C1-RELATED"/>
    <property type="match status" value="1"/>
</dbReference>
<dbReference type="CDD" id="cd02620">
    <property type="entry name" value="Peptidase_C1A_CathepsinB"/>
    <property type="match status" value="1"/>
</dbReference>
<evidence type="ECO:0000259" key="2">
    <source>
        <dbReference type="SMART" id="SM00645"/>
    </source>
</evidence>
<sequence length="335" mass="37364">MILSIHLTSVLLGWNLKEIANSVNRRNSATWEASERTRFATWTEDEFKAMNTAKHLPYWVKRIDPSIGMNSEIPEEYDAQTAFPKCDSIDYVYDQGHCGSCWAMCAFEVLQDRFCIHSNAEVNVRLSGQDVTNCASRSNGCKGGWHSAAFSYMQNYGVPLDTCVPYVMGECDHPGCSVWPTPPCVKECVAGGGEYDKNKYYGNSSYAIVGTEKAIQAEILKNGPVTGVFTTFADIATYKKGVYTHVTGGNDGLHAIKISGWGVMDVNGQKVKYWKIVNSWNRNFGDNGMLYIKRGTNECGIEKDVYAGMPDLSKVVPGSPRESVRREHLSYFDRK</sequence>
<evidence type="ECO:0000256" key="1">
    <source>
        <dbReference type="ARBA" id="ARBA00008455"/>
    </source>
</evidence>
<reference evidence="3 4" key="1">
    <citation type="journal article" date="2022" name="bioRxiv">
        <title>Genomics of Preaxostyla Flagellates Illuminates Evolutionary Transitions and the Path Towards Mitochondrial Loss.</title>
        <authorList>
            <person name="Novak L.V.F."/>
            <person name="Treitli S.C."/>
            <person name="Pyrih J."/>
            <person name="Halakuc P."/>
            <person name="Pipaliya S.V."/>
            <person name="Vacek V."/>
            <person name="Brzon O."/>
            <person name="Soukal P."/>
            <person name="Eme L."/>
            <person name="Dacks J.B."/>
            <person name="Karnkowska A."/>
            <person name="Elias M."/>
            <person name="Hampl V."/>
        </authorList>
    </citation>
    <scope>NUCLEOTIDE SEQUENCE [LARGE SCALE GENOMIC DNA]</scope>
    <source>
        <strain evidence="3">NAU3</strain>
        <tissue evidence="3">Gut</tissue>
    </source>
</reference>
<dbReference type="Proteomes" id="UP001281761">
    <property type="component" value="Unassembled WGS sequence"/>
</dbReference>
<organism evidence="3 4">
    <name type="scientific">Blattamonas nauphoetae</name>
    <dbReference type="NCBI Taxonomy" id="2049346"/>
    <lineage>
        <taxon>Eukaryota</taxon>
        <taxon>Metamonada</taxon>
        <taxon>Preaxostyla</taxon>
        <taxon>Oxymonadida</taxon>
        <taxon>Blattamonas</taxon>
    </lineage>
</organism>
<dbReference type="Pfam" id="PF00112">
    <property type="entry name" value="Peptidase_C1"/>
    <property type="match status" value="1"/>
</dbReference>